<comment type="caution">
    <text evidence="4">The sequence shown here is derived from an EMBL/GenBank/DDBJ whole genome shotgun (WGS) entry which is preliminary data.</text>
</comment>
<reference evidence="4 5" key="1">
    <citation type="journal article" date="2015" name="Nature">
        <title>rRNA introns, odd ribosomes, and small enigmatic genomes across a large radiation of phyla.</title>
        <authorList>
            <person name="Brown C.T."/>
            <person name="Hug L.A."/>
            <person name="Thomas B.C."/>
            <person name="Sharon I."/>
            <person name="Castelle C.J."/>
            <person name="Singh A."/>
            <person name="Wilkins M.J."/>
            <person name="Williams K.H."/>
            <person name="Banfield J.F."/>
        </authorList>
    </citation>
    <scope>NUCLEOTIDE SEQUENCE [LARGE SCALE GENOMIC DNA]</scope>
</reference>
<proteinExistence type="predicted"/>
<evidence type="ECO:0000313" key="4">
    <source>
        <dbReference type="EMBL" id="KKR14020.1"/>
    </source>
</evidence>
<dbReference type="CDD" id="cd02440">
    <property type="entry name" value="AdoMet_MTases"/>
    <property type="match status" value="1"/>
</dbReference>
<keyword evidence="2" id="KW-1133">Transmembrane helix</keyword>
<organism evidence="4 5">
    <name type="scientific">Candidatus Woesebacteria bacterium GW2011_GWA1_39_21b</name>
    <dbReference type="NCBI Taxonomy" id="1618551"/>
    <lineage>
        <taxon>Bacteria</taxon>
        <taxon>Candidatus Woeseibacteriota</taxon>
    </lineage>
</organism>
<dbReference type="InterPro" id="IPR041698">
    <property type="entry name" value="Methyltransf_25"/>
</dbReference>
<evidence type="ECO:0000256" key="2">
    <source>
        <dbReference type="SAM" id="Phobius"/>
    </source>
</evidence>
<keyword evidence="2" id="KW-0472">Membrane</keyword>
<evidence type="ECO:0000259" key="3">
    <source>
        <dbReference type="Pfam" id="PF13649"/>
    </source>
</evidence>
<gene>
    <name evidence="4" type="ORF">UT40_C0006G0010</name>
</gene>
<feature type="transmembrane region" description="Helical" evidence="2">
    <location>
        <begin position="182"/>
        <end position="200"/>
    </location>
</feature>
<dbReference type="GO" id="GO:0016740">
    <property type="term" value="F:transferase activity"/>
    <property type="evidence" value="ECO:0007669"/>
    <property type="project" value="UniProtKB-KW"/>
</dbReference>
<keyword evidence="1" id="KW-0808">Transferase</keyword>
<protein>
    <recommendedName>
        <fullName evidence="3">Methyltransferase domain-containing protein</fullName>
    </recommendedName>
</protein>
<accession>A0A0G0QUK1</accession>
<dbReference type="Pfam" id="PF13649">
    <property type="entry name" value="Methyltransf_25"/>
    <property type="match status" value="1"/>
</dbReference>
<sequence>MNIFKDTPFSYYWIIKRIIGDNVETILDLGCGDGTLMESLLDGEDWEITGVELHQETYKKAKQKGIYKDVYNTDVVNLNRKIKSKKYEVVFSSQILEHLSKRNGRKALEVWERLASKKLIITTPVGFVEFDPIEKKEDNNPLQKHLSGWEPEELRQLGFKVYGQGLKLIYGKHGLARLNPPLFLLWSALGLIFSPLVYFFPRLGTYMFAAKVIN</sequence>
<dbReference type="InterPro" id="IPR029063">
    <property type="entry name" value="SAM-dependent_MTases_sf"/>
</dbReference>
<dbReference type="SUPFAM" id="SSF53335">
    <property type="entry name" value="S-adenosyl-L-methionine-dependent methyltransferases"/>
    <property type="match status" value="1"/>
</dbReference>
<keyword evidence="2" id="KW-0812">Transmembrane</keyword>
<dbReference type="Gene3D" id="3.40.50.150">
    <property type="entry name" value="Vaccinia Virus protein VP39"/>
    <property type="match status" value="1"/>
</dbReference>
<evidence type="ECO:0000313" key="5">
    <source>
        <dbReference type="Proteomes" id="UP000034690"/>
    </source>
</evidence>
<dbReference type="PANTHER" id="PTHR43861">
    <property type="entry name" value="TRANS-ACONITATE 2-METHYLTRANSFERASE-RELATED"/>
    <property type="match status" value="1"/>
</dbReference>
<dbReference type="AlphaFoldDB" id="A0A0G0QUK1"/>
<name>A0A0G0QUK1_9BACT</name>
<feature type="domain" description="Methyltransferase" evidence="3">
    <location>
        <begin position="26"/>
        <end position="114"/>
    </location>
</feature>
<dbReference type="Proteomes" id="UP000034690">
    <property type="component" value="Unassembled WGS sequence"/>
</dbReference>
<dbReference type="EMBL" id="LBWQ01000006">
    <property type="protein sequence ID" value="KKR14020.1"/>
    <property type="molecule type" value="Genomic_DNA"/>
</dbReference>
<evidence type="ECO:0000256" key="1">
    <source>
        <dbReference type="ARBA" id="ARBA00022679"/>
    </source>
</evidence>